<keyword evidence="10" id="KW-1185">Reference proteome</keyword>
<evidence type="ECO:0000313" key="10">
    <source>
        <dbReference type="Proteomes" id="UP000003947"/>
    </source>
</evidence>
<dbReference type="InterPro" id="IPR011995">
    <property type="entry name" value="OMPdecase_type-2"/>
</dbReference>
<dbReference type="SUPFAM" id="SSF51366">
    <property type="entry name" value="Ribulose-phoshate binding barrel"/>
    <property type="match status" value="1"/>
</dbReference>
<dbReference type="InterPro" id="IPR001754">
    <property type="entry name" value="OMPdeCOase_dom"/>
</dbReference>
<evidence type="ECO:0000256" key="4">
    <source>
        <dbReference type="ARBA" id="ARBA00022975"/>
    </source>
</evidence>
<evidence type="ECO:0000259" key="8">
    <source>
        <dbReference type="SMART" id="SM00934"/>
    </source>
</evidence>
<gene>
    <name evidence="9" type="ORF">MicloDRAFT_00001330</name>
</gene>
<evidence type="ECO:0000256" key="1">
    <source>
        <dbReference type="ARBA" id="ARBA00004861"/>
    </source>
</evidence>
<dbReference type="PATRIC" id="fig|864069.3.peg.136"/>
<evidence type="ECO:0000256" key="3">
    <source>
        <dbReference type="ARBA" id="ARBA00022793"/>
    </source>
</evidence>
<dbReference type="eggNOG" id="COG0284">
    <property type="taxonomic scope" value="Bacteria"/>
</dbReference>
<keyword evidence="4" id="KW-0665">Pyrimidine biosynthesis</keyword>
<dbReference type="GO" id="GO:0004590">
    <property type="term" value="F:orotidine-5'-phosphate decarboxylase activity"/>
    <property type="evidence" value="ECO:0007669"/>
    <property type="project" value="UniProtKB-UniRule"/>
</dbReference>
<dbReference type="GO" id="GO:0044205">
    <property type="term" value="P:'de novo' UMP biosynthetic process"/>
    <property type="evidence" value="ECO:0007669"/>
    <property type="project" value="UniProtKB-UniPathway"/>
</dbReference>
<dbReference type="STRING" id="864069.MicloDRAFT_00001330"/>
<evidence type="ECO:0000313" key="9">
    <source>
        <dbReference type="EMBL" id="EIM31144.1"/>
    </source>
</evidence>
<comment type="catalytic activity">
    <reaction evidence="6">
        <text>orotidine 5'-phosphate + H(+) = UMP + CO2</text>
        <dbReference type="Rhea" id="RHEA:11596"/>
        <dbReference type="ChEBI" id="CHEBI:15378"/>
        <dbReference type="ChEBI" id="CHEBI:16526"/>
        <dbReference type="ChEBI" id="CHEBI:57538"/>
        <dbReference type="ChEBI" id="CHEBI:57865"/>
        <dbReference type="EC" id="4.1.1.23"/>
    </reaction>
</comment>
<dbReference type="Gene3D" id="3.20.20.70">
    <property type="entry name" value="Aldolase class I"/>
    <property type="match status" value="1"/>
</dbReference>
<protein>
    <recommendedName>
        <fullName evidence="7">Orotidine-5'-phosphate decarboxylase</fullName>
        <ecNumber evidence="7">4.1.1.23</ecNumber>
    </recommendedName>
</protein>
<comment type="pathway">
    <text evidence="1">Pyrimidine metabolism; UMP biosynthesis via de novo pathway; UMP from orotate: step 2/2.</text>
</comment>
<dbReference type="NCBIfam" id="TIGR02127">
    <property type="entry name" value="pyrF_sub2"/>
    <property type="match status" value="1"/>
</dbReference>
<organism evidence="9 10">
    <name type="scientific">Microvirga lotononidis</name>
    <dbReference type="NCBI Taxonomy" id="864069"/>
    <lineage>
        <taxon>Bacteria</taxon>
        <taxon>Pseudomonadati</taxon>
        <taxon>Pseudomonadota</taxon>
        <taxon>Alphaproteobacteria</taxon>
        <taxon>Hyphomicrobiales</taxon>
        <taxon>Methylobacteriaceae</taxon>
        <taxon>Microvirga</taxon>
    </lineage>
</organism>
<evidence type="ECO:0000256" key="6">
    <source>
        <dbReference type="ARBA" id="ARBA00049157"/>
    </source>
</evidence>
<proteinExistence type="inferred from homology"/>
<dbReference type="SMART" id="SM00934">
    <property type="entry name" value="OMPdecase"/>
    <property type="match status" value="1"/>
</dbReference>
<dbReference type="EC" id="4.1.1.23" evidence="7"/>
<dbReference type="InterPro" id="IPR011060">
    <property type="entry name" value="RibuloseP-bd_barrel"/>
</dbReference>
<name>I4Z4K2_9HYPH</name>
<dbReference type="EMBL" id="JH660633">
    <property type="protein sequence ID" value="EIM31144.1"/>
    <property type="molecule type" value="Genomic_DNA"/>
</dbReference>
<comment type="similarity">
    <text evidence="2">Belongs to the OMP decarboxylase family. Type 2 subfamily.</text>
</comment>
<feature type="domain" description="Orotidine 5'-phosphate decarboxylase" evidence="8">
    <location>
        <begin position="17"/>
        <end position="266"/>
    </location>
</feature>
<dbReference type="PANTHER" id="PTHR43375:SF1">
    <property type="entry name" value="OROTIDINE 5'-PHOSPHATE DECARBOXYLASE"/>
    <property type="match status" value="1"/>
</dbReference>
<dbReference type="AlphaFoldDB" id="I4Z4K2"/>
<keyword evidence="3" id="KW-0210">Decarboxylase</keyword>
<evidence type="ECO:0000256" key="7">
    <source>
        <dbReference type="NCBIfam" id="TIGR02127"/>
    </source>
</evidence>
<dbReference type="Proteomes" id="UP000003947">
    <property type="component" value="Unassembled WGS sequence"/>
</dbReference>
<dbReference type="PANTHER" id="PTHR43375">
    <property type="entry name" value="OROTIDINE 5'-PHOSPHATE DECARBOXYLASE"/>
    <property type="match status" value="1"/>
</dbReference>
<reference evidence="9 10" key="1">
    <citation type="submission" date="2012-02" db="EMBL/GenBank/DDBJ databases">
        <title>Improved High-Quality Draft sequence of Microvirga sp. WSM3557.</title>
        <authorList>
            <consortium name="US DOE Joint Genome Institute"/>
            <person name="Lucas S."/>
            <person name="Han J."/>
            <person name="Lapidus A."/>
            <person name="Cheng J.-F."/>
            <person name="Goodwin L."/>
            <person name="Pitluck S."/>
            <person name="Peters L."/>
            <person name="Zhang X."/>
            <person name="Detter J.C."/>
            <person name="Han C."/>
            <person name="Tapia R."/>
            <person name="Land M."/>
            <person name="Hauser L."/>
            <person name="Kyrpides N."/>
            <person name="Ivanova N."/>
            <person name="Pagani I."/>
            <person name="Brau L."/>
            <person name="Yates R."/>
            <person name="O'Hara G."/>
            <person name="Rui T."/>
            <person name="Howieson J."/>
            <person name="Reeve W."/>
            <person name="Woyke T."/>
        </authorList>
    </citation>
    <scope>NUCLEOTIDE SEQUENCE [LARGE SCALE GENOMIC DNA]</scope>
    <source>
        <strain evidence="9 10">WSM3557</strain>
    </source>
</reference>
<dbReference type="GO" id="GO:0006207">
    <property type="term" value="P:'de novo' pyrimidine nucleobase biosynthetic process"/>
    <property type="evidence" value="ECO:0007669"/>
    <property type="project" value="InterPro"/>
</dbReference>
<dbReference type="Pfam" id="PF00215">
    <property type="entry name" value="OMPdecase"/>
    <property type="match status" value="1"/>
</dbReference>
<keyword evidence="5" id="KW-0456">Lyase</keyword>
<dbReference type="CDD" id="cd04725">
    <property type="entry name" value="OMP_decarboxylase_like"/>
    <property type="match status" value="1"/>
</dbReference>
<evidence type="ECO:0000256" key="5">
    <source>
        <dbReference type="ARBA" id="ARBA00023239"/>
    </source>
</evidence>
<dbReference type="UniPathway" id="UPA00070">
    <property type="reaction ID" value="UER00120"/>
</dbReference>
<sequence length="287" mass="29551">MASFVERFTDLAGRRSPLCLGLDPSEELLGQWGLENDAEGLRRFCGTVLEAAGDLVAVVKPQMGFFERLGPKGLNELAVATAQIRSQGSLCLIDAKRGDVAGTMEGYAVAMLGAGSGFGGDAVTVSAYLGFGALQPMFSRAITLGAGVFVVVQSSNPDGRLLQDARHPDGRTVAEALADDITAFNASQGAGIGVLGAVVGATIDPAATAIIDRLPQALILAPGVGAQGANMAEVGTKFRSAQGRVLPSVSRAILRHGPSLVGLRDAIERYREAAWSACDAEPSLAVS</sequence>
<accession>I4Z4K2</accession>
<dbReference type="HOGENOM" id="CLU_060704_0_0_5"/>
<dbReference type="InterPro" id="IPR013785">
    <property type="entry name" value="Aldolase_TIM"/>
</dbReference>
<dbReference type="OrthoDB" id="9808470at2"/>
<evidence type="ECO:0000256" key="2">
    <source>
        <dbReference type="ARBA" id="ARBA00008847"/>
    </source>
</evidence>